<name>A0A6J7WFA2_9CAUD</name>
<accession>A0A6J7WFA2</accession>
<proteinExistence type="predicted"/>
<evidence type="ECO:0000313" key="1">
    <source>
        <dbReference type="EMBL" id="CAB5194721.1"/>
    </source>
</evidence>
<organism evidence="1">
    <name type="scientific">uncultured Caudovirales phage</name>
    <dbReference type="NCBI Taxonomy" id="2100421"/>
    <lineage>
        <taxon>Viruses</taxon>
        <taxon>Duplodnaviria</taxon>
        <taxon>Heunggongvirae</taxon>
        <taxon>Uroviricota</taxon>
        <taxon>Caudoviricetes</taxon>
        <taxon>Peduoviridae</taxon>
        <taxon>Maltschvirus</taxon>
        <taxon>Maltschvirus maltsch</taxon>
    </lineage>
</organism>
<sequence>MLSQFAQWDDSEKRLFIAKIIHQINYSQANLELMESILSIWQKYPTREAYYFQETQPKNLNYGTANN</sequence>
<dbReference type="EMBL" id="LR798216">
    <property type="protein sequence ID" value="CAB5194721.1"/>
    <property type="molecule type" value="Genomic_DNA"/>
</dbReference>
<gene>
    <name evidence="1" type="ORF">UFOVP174_26</name>
</gene>
<reference evidence="1" key="1">
    <citation type="submission" date="2020-05" db="EMBL/GenBank/DDBJ databases">
        <authorList>
            <person name="Chiriac C."/>
            <person name="Salcher M."/>
            <person name="Ghai R."/>
            <person name="Kavagutti S V."/>
        </authorList>
    </citation>
    <scope>NUCLEOTIDE SEQUENCE</scope>
</reference>
<protein>
    <submittedName>
        <fullName evidence="1">Uncharacterized protein</fullName>
    </submittedName>
</protein>